<keyword evidence="1" id="KW-0732">Signal</keyword>
<dbReference type="InParanoid" id="S0EXX9"/>
<gene>
    <name evidence="2" type="ORF">CCALI_02771</name>
</gene>
<keyword evidence="3" id="KW-1185">Reference proteome</keyword>
<proteinExistence type="predicted"/>
<evidence type="ECO:0000256" key="1">
    <source>
        <dbReference type="SAM" id="SignalP"/>
    </source>
</evidence>
<feature type="signal peptide" evidence="1">
    <location>
        <begin position="1"/>
        <end position="22"/>
    </location>
</feature>
<organism evidence="2 3">
    <name type="scientific">Chthonomonas calidirosea (strain DSM 23976 / ICMP 18418 / T49)</name>
    <dbReference type="NCBI Taxonomy" id="1303518"/>
    <lineage>
        <taxon>Bacteria</taxon>
        <taxon>Bacillati</taxon>
        <taxon>Armatimonadota</taxon>
        <taxon>Chthonomonadia</taxon>
        <taxon>Chthonomonadales</taxon>
        <taxon>Chthonomonadaceae</taxon>
        <taxon>Chthonomonas</taxon>
    </lineage>
</organism>
<dbReference type="EMBL" id="HF951689">
    <property type="protein sequence ID" value="CCW36559.1"/>
    <property type="molecule type" value="Genomic_DNA"/>
</dbReference>
<protein>
    <submittedName>
        <fullName evidence="2">Glycosyl hydrolases related to GH101 family</fullName>
    </submittedName>
</protein>
<dbReference type="Pfam" id="PF18952">
    <property type="entry name" value="DUF5696"/>
    <property type="match status" value="1"/>
</dbReference>
<feature type="chain" id="PRO_5004485884" evidence="1">
    <location>
        <begin position="23"/>
        <end position="1127"/>
    </location>
</feature>
<dbReference type="RefSeq" id="WP_016484064.1">
    <property type="nucleotide sequence ID" value="NC_021487.1"/>
</dbReference>
<dbReference type="AlphaFoldDB" id="S0EXX9"/>
<reference evidence="3" key="1">
    <citation type="submission" date="2013-03" db="EMBL/GenBank/DDBJ databases">
        <title>Genome sequence of Chthonomonas calidirosea, the first sequenced genome from the Armatimonadetes phylum (formally candidate division OP10).</title>
        <authorList>
            <person name="Lee K.C.Y."/>
            <person name="Morgan X.C."/>
            <person name="Dunfield P.F."/>
            <person name="Tamas I."/>
            <person name="Houghton K.M."/>
            <person name="Vyssotski M."/>
            <person name="Ryan J.L.J."/>
            <person name="Lagutin K."/>
            <person name="McDonald I.R."/>
            <person name="Stott M.B."/>
        </authorList>
    </citation>
    <scope>NUCLEOTIDE SEQUENCE [LARGE SCALE GENOMIC DNA]</scope>
    <source>
        <strain evidence="3">DSM 23976 / ICMP 18418 / T49</strain>
    </source>
</reference>
<dbReference type="HOGENOM" id="CLU_279481_0_0_0"/>
<dbReference type="InterPro" id="IPR043751">
    <property type="entry name" value="DUF5696"/>
</dbReference>
<name>S0EXX9_CHTCT</name>
<sequence length="1127" mass="125115">MWHLGRAIAFCFLLLCPCLLSAQPPSVPADLVVSLPTGTTSLDEIGLYQVSYRYDDGRSGTMPIGWSGFFTEDTGIACEPFGDQNGKKAFLLHPIWRGGTGDTDQTFWLRLPRAKRILLRFSIAMRQGFTGPHLSDGATFRLFINGQKKLDENKTDSTWTSYQFDLTPYAGQIVTLRFETDPGPKRDPSFDYALWGDREILVTGGPAPSPPTFHPDPASLLLRRTTFGSCSPTYTPQSRYRLQAEVTSHPKTLFDGWSLVLSPRADSHARLMPPIFVGFGATITFVTTDGQLVRSDSPQVRLLSLTQHTDPATHSVVRNAIYAVGDRKVRLQAVLSAPSGHAVRLDLRSPDPYIAAVDFGRLGPVAFVRRIVVPYLGTVDYFPQLGLYANTIGDFVLSHASSFDGTTAIYGPLTNGQRNALQETVYYALSNNLRDVLPTPPNPPSPYLKLMGQFVVLDVWGGRFTDNAAWLRELATYDLTHLLTIVHVWQHGGYDNQLPDTVPANADLGGDEGMKVWTHTAESLGERIALHENYVDFYPNAPSFTWNDVARDSQGNPQPAWKNIIQSYALAPTAILKYAKRITTLVQQHYAPNASYLDVHSSVPPWWHVDFQAGRPGAGEFHTVWEAYKALWQLFRQVHHGPVLGEGNQHWRWSGLLDGVEAQFGQGVPINGGEEAPLFVDFDLLKIHPLQCNHGMGYLERWLPQGYEGFWWQRVPPTKTLDQYRMEEIAYGHDGFIPSQLVRNLAYIWQEENLLWPITSRYSTALPQQIRYEVDGKLVATEQAIAAHSRFDRVFVAYNNGLRIYANARDSDWPLAVGRQRIVLPQYGWLVLGKDIIAWTARRQGVVADYLRTPNRIYVNARTDVAGPIPPLAVQPSVLSFQQTGPRAFRIAFAWQVGAPIPQGDLVFVHITQPGLEEHEGIVLQPDSGIATPPDRWPLGTVEGSPVAITLPADLKDGDYQIKLGIFSPQTGERLHLRGDDDGSSRIIVGTLHVADDGRVITLTKDTKTSAVPQALLEAHQNVKAVAISFGPVRTNGSLRLKRQKAGQWVLIPFPRDEAFDVTLVLSDIDPLWRQGVRITALNTAGAPIGRIPVQLRVHNGALQATFRVNTVPNAVAYLLVAAPSKP</sequence>
<dbReference type="OrthoDB" id="221709at2"/>
<accession>S0EXX9</accession>
<keyword evidence="2" id="KW-0378">Hydrolase</keyword>
<dbReference type="Gene3D" id="3.20.20.80">
    <property type="entry name" value="Glycosidases"/>
    <property type="match status" value="1"/>
</dbReference>
<dbReference type="KEGG" id="ccz:CCALI_02771"/>
<evidence type="ECO:0000313" key="2">
    <source>
        <dbReference type="EMBL" id="CCW36559.1"/>
    </source>
</evidence>
<dbReference type="Proteomes" id="UP000014227">
    <property type="component" value="Chromosome I"/>
</dbReference>
<dbReference type="PATRIC" id="fig|1303518.3.peg.2876"/>
<evidence type="ECO:0000313" key="3">
    <source>
        <dbReference type="Proteomes" id="UP000014227"/>
    </source>
</evidence>
<dbReference type="GO" id="GO:0016787">
    <property type="term" value="F:hydrolase activity"/>
    <property type="evidence" value="ECO:0007669"/>
    <property type="project" value="UniProtKB-KW"/>
</dbReference>